<dbReference type="Proteomes" id="UP000277580">
    <property type="component" value="Unassembled WGS sequence"/>
</dbReference>
<evidence type="ECO:0000313" key="2">
    <source>
        <dbReference type="EMBL" id="RPB15743.1"/>
    </source>
</evidence>
<feature type="region of interest" description="Disordered" evidence="1">
    <location>
        <begin position="289"/>
        <end position="376"/>
    </location>
</feature>
<accession>A0A3N4KYU3</accession>
<dbReference type="AlphaFoldDB" id="A0A3N4KYU3"/>
<feature type="compositionally biased region" description="Low complexity" evidence="1">
    <location>
        <begin position="327"/>
        <end position="340"/>
    </location>
</feature>
<feature type="compositionally biased region" description="Polar residues" evidence="1">
    <location>
        <begin position="300"/>
        <end position="309"/>
    </location>
</feature>
<dbReference type="OrthoDB" id="10302784at2759"/>
<sequence length="376" mass="41966">MSPVEYCAEREKTIHSHTTDKVFRCCGERVPPHLLLPGSRNSTRRDKGKGKASQNIETILLLSSPTNSPERVVKTGQLTARQIVELYRQGSISKTSTESKKQNSTFGLVPALTSPAPASKQSALKITARDSRKLVIYVGSLDDKWSSYKNIGVSSKVFEDLDELITDHSDFAFGLSSSSPNWQDAITAESLDIHQVLVATHFHPKDGPHRLEVRSKPITVRDFLMDFPGGPSTKIVLVVKYQTDEQRAIRIKKEKEETHEFLTAVRARRDRFDSPAVVKKELYMRVGEPAPSPEEEHFTSDPSLPSTPTLKRDSTALTPDLPEKPNSVLSSPDLQSSPSPIGKDISSILPDGNTLQETRKSNRQPKKRRRLYEDSD</sequence>
<dbReference type="InParanoid" id="A0A3N4KYU3"/>
<name>A0A3N4KYU3_9PEZI</name>
<protein>
    <submittedName>
        <fullName evidence="2">Uncharacterized protein</fullName>
    </submittedName>
</protein>
<dbReference type="EMBL" id="ML119112">
    <property type="protein sequence ID" value="RPB15743.1"/>
    <property type="molecule type" value="Genomic_DNA"/>
</dbReference>
<proteinExistence type="predicted"/>
<evidence type="ECO:0000313" key="3">
    <source>
        <dbReference type="Proteomes" id="UP000277580"/>
    </source>
</evidence>
<feature type="compositionally biased region" description="Basic residues" evidence="1">
    <location>
        <begin position="361"/>
        <end position="370"/>
    </location>
</feature>
<keyword evidence="3" id="KW-1185">Reference proteome</keyword>
<reference evidence="2 3" key="1">
    <citation type="journal article" date="2018" name="Nat. Ecol. Evol.">
        <title>Pezizomycetes genomes reveal the molecular basis of ectomycorrhizal truffle lifestyle.</title>
        <authorList>
            <person name="Murat C."/>
            <person name="Payen T."/>
            <person name="Noel B."/>
            <person name="Kuo A."/>
            <person name="Morin E."/>
            <person name="Chen J."/>
            <person name="Kohler A."/>
            <person name="Krizsan K."/>
            <person name="Balestrini R."/>
            <person name="Da Silva C."/>
            <person name="Montanini B."/>
            <person name="Hainaut M."/>
            <person name="Levati E."/>
            <person name="Barry K.W."/>
            <person name="Belfiori B."/>
            <person name="Cichocki N."/>
            <person name="Clum A."/>
            <person name="Dockter R.B."/>
            <person name="Fauchery L."/>
            <person name="Guy J."/>
            <person name="Iotti M."/>
            <person name="Le Tacon F."/>
            <person name="Lindquist E.A."/>
            <person name="Lipzen A."/>
            <person name="Malagnac F."/>
            <person name="Mello A."/>
            <person name="Molinier V."/>
            <person name="Miyauchi S."/>
            <person name="Poulain J."/>
            <person name="Riccioni C."/>
            <person name="Rubini A."/>
            <person name="Sitrit Y."/>
            <person name="Splivallo R."/>
            <person name="Traeger S."/>
            <person name="Wang M."/>
            <person name="Zifcakova L."/>
            <person name="Wipf D."/>
            <person name="Zambonelli A."/>
            <person name="Paolocci F."/>
            <person name="Nowrousian M."/>
            <person name="Ottonello S."/>
            <person name="Baldrian P."/>
            <person name="Spatafora J.W."/>
            <person name="Henrissat B."/>
            <person name="Nagy L.G."/>
            <person name="Aury J.M."/>
            <person name="Wincker P."/>
            <person name="Grigoriev I.V."/>
            <person name="Bonfante P."/>
            <person name="Martin F.M."/>
        </authorList>
    </citation>
    <scope>NUCLEOTIDE SEQUENCE [LARGE SCALE GENOMIC DNA]</scope>
    <source>
        <strain evidence="2 3">CCBAS932</strain>
    </source>
</reference>
<gene>
    <name evidence="2" type="ORF">P167DRAFT_571386</name>
</gene>
<organism evidence="2 3">
    <name type="scientific">Morchella conica CCBAS932</name>
    <dbReference type="NCBI Taxonomy" id="1392247"/>
    <lineage>
        <taxon>Eukaryota</taxon>
        <taxon>Fungi</taxon>
        <taxon>Dikarya</taxon>
        <taxon>Ascomycota</taxon>
        <taxon>Pezizomycotina</taxon>
        <taxon>Pezizomycetes</taxon>
        <taxon>Pezizales</taxon>
        <taxon>Morchellaceae</taxon>
        <taxon>Morchella</taxon>
    </lineage>
</organism>
<evidence type="ECO:0000256" key="1">
    <source>
        <dbReference type="SAM" id="MobiDB-lite"/>
    </source>
</evidence>